<accession>F1Z5T1</accession>
<proteinExistence type="predicted"/>
<keyword evidence="2" id="KW-1185">Reference proteome</keyword>
<dbReference type="RefSeq" id="WP_008069246.1">
    <property type="nucleotide sequence ID" value="NZ_AQWK01000005.1"/>
</dbReference>
<dbReference type="EMBL" id="AEWJ01000023">
    <property type="protein sequence ID" value="EGD60191.1"/>
    <property type="molecule type" value="Genomic_DNA"/>
</dbReference>
<evidence type="ECO:0008006" key="3">
    <source>
        <dbReference type="Google" id="ProtNLM"/>
    </source>
</evidence>
<dbReference type="OrthoDB" id="9809136at2"/>
<dbReference type="InParanoid" id="F1Z5T1"/>
<dbReference type="eggNOG" id="COG5447">
    <property type="taxonomic scope" value="Bacteria"/>
</dbReference>
<reference evidence="1 2" key="1">
    <citation type="journal article" date="2012" name="J. Bacteriol.">
        <title>Draft Genome Sequence of Novosphingobium nitrogenifigens Y88T.</title>
        <authorList>
            <person name="Strabala T.J."/>
            <person name="Macdonald L."/>
            <person name="Liu V."/>
            <person name="Smit A.M."/>
        </authorList>
    </citation>
    <scope>NUCLEOTIDE SEQUENCE [LARGE SCALE GENOMIC DNA]</scope>
    <source>
        <strain evidence="1 2">DSM 19370</strain>
    </source>
</reference>
<dbReference type="HOGENOM" id="CLU_146719_1_0_5"/>
<organism evidence="1 2">
    <name type="scientific">Novosphingobium nitrogenifigens DSM 19370</name>
    <dbReference type="NCBI Taxonomy" id="983920"/>
    <lineage>
        <taxon>Bacteria</taxon>
        <taxon>Pseudomonadati</taxon>
        <taxon>Pseudomonadota</taxon>
        <taxon>Alphaproteobacteria</taxon>
        <taxon>Sphingomonadales</taxon>
        <taxon>Sphingomonadaceae</taxon>
        <taxon>Novosphingobium</taxon>
    </lineage>
</organism>
<gene>
    <name evidence="1" type="ORF">Y88_2065</name>
</gene>
<dbReference type="InterPro" id="IPR009964">
    <property type="entry name" value="DUF1491"/>
</dbReference>
<dbReference type="Gene3D" id="3.40.1530.20">
    <property type="entry name" value="Protein of unknown function (DUF1491)"/>
    <property type="match status" value="1"/>
</dbReference>
<dbReference type="STRING" id="983920.Y88_2065"/>
<protein>
    <recommendedName>
        <fullName evidence="3">DUF1491 domain-containing protein</fullName>
    </recommendedName>
</protein>
<evidence type="ECO:0000313" key="2">
    <source>
        <dbReference type="Proteomes" id="UP000004728"/>
    </source>
</evidence>
<evidence type="ECO:0000313" key="1">
    <source>
        <dbReference type="EMBL" id="EGD60191.1"/>
    </source>
</evidence>
<comment type="caution">
    <text evidence="1">The sequence shown here is derived from an EMBL/GenBank/DDBJ whole genome shotgun (WGS) entry which is preliminary data.</text>
</comment>
<name>F1Z5T1_9SPHN</name>
<dbReference type="AlphaFoldDB" id="F1Z5T1"/>
<sequence length="111" mass="12504">MESDRLPARLEVSGFIRRAEALGGSAMVLRKGEPDAGTILLIFLDKQGFGTLYERLPQPDGPRKWVCVRSETAETRDSFAQYLSRRTAQDPDVWVIELIVAQDERSVLNLI</sequence>
<dbReference type="Pfam" id="PF07372">
    <property type="entry name" value="DUF1491"/>
    <property type="match status" value="1"/>
</dbReference>
<dbReference type="Proteomes" id="UP000004728">
    <property type="component" value="Unassembled WGS sequence"/>
</dbReference>